<protein>
    <submittedName>
        <fullName evidence="2">Uncharacterized protein</fullName>
    </submittedName>
</protein>
<feature type="region of interest" description="Disordered" evidence="1">
    <location>
        <begin position="143"/>
        <end position="184"/>
    </location>
</feature>
<gene>
    <name evidence="2" type="ORF">PoMZ_10315</name>
</gene>
<feature type="region of interest" description="Disordered" evidence="1">
    <location>
        <begin position="68"/>
        <end position="110"/>
    </location>
</feature>
<name>A0A4P7N3V0_PYROR</name>
<evidence type="ECO:0000313" key="2">
    <source>
        <dbReference type="EMBL" id="QBZ54610.1"/>
    </source>
</evidence>
<evidence type="ECO:0000313" key="3">
    <source>
        <dbReference type="Proteomes" id="UP000294847"/>
    </source>
</evidence>
<evidence type="ECO:0000256" key="1">
    <source>
        <dbReference type="SAM" id="MobiDB-lite"/>
    </source>
</evidence>
<proteinExistence type="predicted"/>
<accession>A0A4P7N3V0</accession>
<dbReference type="EMBL" id="CP034204">
    <property type="protein sequence ID" value="QBZ54610.1"/>
    <property type="molecule type" value="Genomic_DNA"/>
</dbReference>
<sequence length="184" mass="18964">MPSLAGLLAIQILPDPIPLRTTAKTSLVEHDLGPRAVVLVFHTRGARRGALARLAELRLVLRLRSSIATPPGRSTAGGSHRPSTTVLSTPTPQGPPSRISSRRPSRSSRTWCAVVGEGRVDALAEGAASGTPASLISVRASGDAGMRAPNVGRPAVTSGASRDGCGFGRRIVSGPGQKRSISGR</sequence>
<reference evidence="2 3" key="1">
    <citation type="journal article" date="2019" name="Mol. Biol. Evol.">
        <title>Blast fungal genomes show frequent chromosomal changes, gene gains and losses, and effector gene turnover.</title>
        <authorList>
            <person name="Gomez Luciano L.B."/>
            <person name="Jason Tsai I."/>
            <person name="Chuma I."/>
            <person name="Tosa Y."/>
            <person name="Chen Y.H."/>
            <person name="Li J.Y."/>
            <person name="Li M.Y."/>
            <person name="Jade Lu M.Y."/>
            <person name="Nakayashiki H."/>
            <person name="Li W.H."/>
        </authorList>
    </citation>
    <scope>NUCLEOTIDE SEQUENCE [LARGE SCALE GENOMIC DNA]</scope>
    <source>
        <strain evidence="2">MZ5-1-6</strain>
    </source>
</reference>
<dbReference type="Proteomes" id="UP000294847">
    <property type="component" value="Chromosome 1"/>
</dbReference>
<dbReference type="AlphaFoldDB" id="A0A4P7N3V0"/>
<organism evidence="2 3">
    <name type="scientific">Pyricularia oryzae</name>
    <name type="common">Rice blast fungus</name>
    <name type="synonym">Magnaporthe oryzae</name>
    <dbReference type="NCBI Taxonomy" id="318829"/>
    <lineage>
        <taxon>Eukaryota</taxon>
        <taxon>Fungi</taxon>
        <taxon>Dikarya</taxon>
        <taxon>Ascomycota</taxon>
        <taxon>Pezizomycotina</taxon>
        <taxon>Sordariomycetes</taxon>
        <taxon>Sordariomycetidae</taxon>
        <taxon>Magnaporthales</taxon>
        <taxon>Pyriculariaceae</taxon>
        <taxon>Pyricularia</taxon>
    </lineage>
</organism>
<feature type="compositionally biased region" description="Polar residues" evidence="1">
    <location>
        <begin position="81"/>
        <end position="91"/>
    </location>
</feature>